<keyword evidence="2" id="KW-0564">Palmitate</keyword>
<evidence type="ECO:0000313" key="4">
    <source>
        <dbReference type="EMBL" id="OWR02346.1"/>
    </source>
</evidence>
<reference evidence="4 5" key="1">
    <citation type="journal article" date="2007" name="Int. J. Syst. Evol. Microbiol.">
        <title>Description of Pelomonas aquatica sp. nov. and Pelomonas puraquae sp. nov., isolated from industrial and haemodialysis water.</title>
        <authorList>
            <person name="Gomila M."/>
            <person name="Bowien B."/>
            <person name="Falsen E."/>
            <person name="Moore E.R."/>
            <person name="Lalucat J."/>
        </authorList>
    </citation>
    <scope>NUCLEOTIDE SEQUENCE [LARGE SCALE GENOMIC DNA]</scope>
    <source>
        <strain evidence="4 5">CCUG 52769</strain>
    </source>
</reference>
<accession>A0A254N2E1</accession>
<evidence type="ECO:0000256" key="1">
    <source>
        <dbReference type="ARBA" id="ARBA00007613"/>
    </source>
</evidence>
<dbReference type="PANTHER" id="PTHR30203">
    <property type="entry name" value="OUTER MEMBRANE CATION EFFLUX PROTEIN"/>
    <property type="match status" value="1"/>
</dbReference>
<dbReference type="SUPFAM" id="SSF56954">
    <property type="entry name" value="Outer membrane efflux proteins (OEP)"/>
    <property type="match status" value="1"/>
</dbReference>
<dbReference type="Proteomes" id="UP000197446">
    <property type="component" value="Unassembled WGS sequence"/>
</dbReference>
<keyword evidence="5" id="KW-1185">Reference proteome</keyword>
<gene>
    <name evidence="4" type="ORF">CDO81_19300</name>
</gene>
<dbReference type="EMBL" id="NISI01000009">
    <property type="protein sequence ID" value="OWR02346.1"/>
    <property type="molecule type" value="Genomic_DNA"/>
</dbReference>
<dbReference type="Gene3D" id="2.20.200.10">
    <property type="entry name" value="Outer membrane efflux proteins (OEP)"/>
    <property type="match status" value="1"/>
</dbReference>
<feature type="chain" id="PRO_5011833865" evidence="2">
    <location>
        <begin position="21"/>
        <end position="486"/>
    </location>
</feature>
<keyword evidence="2" id="KW-0472">Membrane</keyword>
<evidence type="ECO:0000256" key="3">
    <source>
        <dbReference type="SAM" id="MobiDB-lite"/>
    </source>
</evidence>
<dbReference type="InterPro" id="IPR003423">
    <property type="entry name" value="OMP_efflux"/>
</dbReference>
<dbReference type="InterPro" id="IPR010131">
    <property type="entry name" value="MdtP/NodT-like"/>
</dbReference>
<dbReference type="PANTHER" id="PTHR30203:SF32">
    <property type="entry name" value="CATION EFFLUX SYSTEM PROTEIN CUSC"/>
    <property type="match status" value="1"/>
</dbReference>
<name>A0A254N2E1_9BURK</name>
<evidence type="ECO:0000256" key="2">
    <source>
        <dbReference type="RuleBase" id="RU362097"/>
    </source>
</evidence>
<comment type="caution">
    <text evidence="4">The sequence shown here is derived from an EMBL/GenBank/DDBJ whole genome shotgun (WGS) entry which is preliminary data.</text>
</comment>
<proteinExistence type="inferred from homology"/>
<comment type="similarity">
    <text evidence="1 2">Belongs to the outer membrane factor (OMF) (TC 1.B.17) family.</text>
</comment>
<protein>
    <submittedName>
        <fullName evidence="4">Multidrug transporter</fullName>
    </submittedName>
</protein>
<evidence type="ECO:0000313" key="5">
    <source>
        <dbReference type="Proteomes" id="UP000197446"/>
    </source>
</evidence>
<dbReference type="NCBIfam" id="TIGR01845">
    <property type="entry name" value="outer_NodT"/>
    <property type="match status" value="1"/>
</dbReference>
<dbReference type="PROSITE" id="PS51257">
    <property type="entry name" value="PROKAR_LIPOPROTEIN"/>
    <property type="match status" value="1"/>
</dbReference>
<keyword evidence="2" id="KW-0449">Lipoprotein</keyword>
<organism evidence="4 5">
    <name type="scientific">Roseateles puraquae</name>
    <dbReference type="NCBI Taxonomy" id="431059"/>
    <lineage>
        <taxon>Bacteria</taxon>
        <taxon>Pseudomonadati</taxon>
        <taxon>Pseudomonadota</taxon>
        <taxon>Betaproteobacteria</taxon>
        <taxon>Burkholderiales</taxon>
        <taxon>Sphaerotilaceae</taxon>
        <taxon>Roseateles</taxon>
    </lineage>
</organism>
<keyword evidence="2" id="KW-0812">Transmembrane</keyword>
<dbReference type="OrthoDB" id="9770517at2"/>
<comment type="subcellular location">
    <subcellularLocation>
        <location evidence="2">Cell membrane</location>
        <topology evidence="2">Lipid-anchor</topology>
    </subcellularLocation>
</comment>
<dbReference type="GO" id="GO:0005886">
    <property type="term" value="C:plasma membrane"/>
    <property type="evidence" value="ECO:0007669"/>
    <property type="project" value="UniProtKB-SubCell"/>
</dbReference>
<sequence length="486" mass="51573">MRPTLNFFLPTLLTVSLALAGCASLAPAHERPVAPVASDWHAPDGAAPGARTAAELGWREFITDARLREVVELALQQNRDLRVALLNVQRAQAQYGVQQADRLPSLSATGGQTAQRTPGSLTGTGQPVISRQYTAGVGISAFELDLFGRVKNLTDAALQQYLATDEGRRSTQISLIAQVASSWLTLAADQERLQLTEQTLKAREDGLRLTQRLQAGGISSTLDLRQAEIAVEQARSDLASLTQLVATDRNALELLVGAPLQAGHWPVAGSAEAATLTAELPAGLPSEVLLQRPDVLQAERSLQAAEAQIGAARAAFFPRISLTASAGTASNALDGLFKAGSGSWSFIPQISLPIFDAGRNRAQLKTAQVDRDIAVAQYEKAIQTAFREVADGLAQRATLGQQAQAQQRLVAQTTDALKLAEARFKAGVDDRLATLDAQRSLYAAQQALVQVQLSQQLNRVTLYKALGGGTLTETQAAAATPRQSGG</sequence>
<feature type="signal peptide" evidence="2">
    <location>
        <begin position="1"/>
        <end position="20"/>
    </location>
</feature>
<dbReference type="Pfam" id="PF02321">
    <property type="entry name" value="OEP"/>
    <property type="match status" value="2"/>
</dbReference>
<keyword evidence="2" id="KW-1134">Transmembrane beta strand</keyword>
<dbReference type="RefSeq" id="WP_088484867.1">
    <property type="nucleotide sequence ID" value="NZ_NISI01000009.1"/>
</dbReference>
<dbReference type="GO" id="GO:0015562">
    <property type="term" value="F:efflux transmembrane transporter activity"/>
    <property type="evidence" value="ECO:0007669"/>
    <property type="project" value="InterPro"/>
</dbReference>
<feature type="region of interest" description="Disordered" evidence="3">
    <location>
        <begin position="107"/>
        <end position="127"/>
    </location>
</feature>
<dbReference type="AlphaFoldDB" id="A0A254N2E1"/>
<dbReference type="Gene3D" id="1.20.1600.10">
    <property type="entry name" value="Outer membrane efflux proteins (OEP)"/>
    <property type="match status" value="1"/>
</dbReference>
<keyword evidence="2" id="KW-0732">Signal</keyword>